<sequence length="141" mass="15642">MAPTSHAFPKYCTRVQESAIDTISFHMGFAGLKHSEIKAKQHLEFIKYGQTVETNVSVEDIGLKSLFKKNKSRTIQTKTVMDADLDIIVKYGPADRGLDESVRIYQTFVESLSASHSSAPAGDSAPSMQEDFKHFLQSIGE</sequence>
<dbReference type="EMBL" id="KI894025">
    <property type="protein sequence ID" value="OCF22569.1"/>
    <property type="molecule type" value="Genomic_DNA"/>
</dbReference>
<organism evidence="1">
    <name type="scientific">Kwoniella bestiolae CBS 10118</name>
    <dbReference type="NCBI Taxonomy" id="1296100"/>
    <lineage>
        <taxon>Eukaryota</taxon>
        <taxon>Fungi</taxon>
        <taxon>Dikarya</taxon>
        <taxon>Basidiomycota</taxon>
        <taxon>Agaricomycotina</taxon>
        <taxon>Tremellomycetes</taxon>
        <taxon>Tremellales</taxon>
        <taxon>Cryptococcaceae</taxon>
        <taxon>Kwoniella</taxon>
    </lineage>
</organism>
<dbReference type="GeneID" id="30212618"/>
<reference evidence="1" key="3">
    <citation type="submission" date="2014-01" db="EMBL/GenBank/DDBJ databases">
        <title>Evolution of pathogenesis and genome organization in the Tremellales.</title>
        <authorList>
            <person name="Cuomo C."/>
            <person name="Litvintseva A."/>
            <person name="Heitman J."/>
            <person name="Chen Y."/>
            <person name="Sun S."/>
            <person name="Springer D."/>
            <person name="Dromer F."/>
            <person name="Young S."/>
            <person name="Zeng Q."/>
            <person name="Chapman S."/>
            <person name="Gujja S."/>
            <person name="Saif S."/>
            <person name="Birren B."/>
        </authorList>
    </citation>
    <scope>NUCLEOTIDE SEQUENCE</scope>
    <source>
        <strain evidence="1">CBS 10118</strain>
    </source>
</reference>
<evidence type="ECO:0000313" key="3">
    <source>
        <dbReference type="Proteomes" id="UP000092730"/>
    </source>
</evidence>
<dbReference type="EMBL" id="CP144548">
    <property type="protein sequence ID" value="WVW87019.1"/>
    <property type="molecule type" value="Genomic_DNA"/>
</dbReference>
<dbReference type="RefSeq" id="XP_019043639.1">
    <property type="nucleotide sequence ID" value="XM_019194803.1"/>
</dbReference>
<dbReference type="AlphaFoldDB" id="A0A1B9FUW9"/>
<name>A0A1B9FUW9_9TREE</name>
<reference evidence="1" key="1">
    <citation type="submission" date="2013-07" db="EMBL/GenBank/DDBJ databases">
        <title>The Genome Sequence of Cryptococcus bestiolae CBS10118.</title>
        <authorList>
            <consortium name="The Broad Institute Genome Sequencing Platform"/>
            <person name="Cuomo C."/>
            <person name="Litvintseva A."/>
            <person name="Chen Y."/>
            <person name="Heitman J."/>
            <person name="Sun S."/>
            <person name="Springer D."/>
            <person name="Dromer F."/>
            <person name="Young S.K."/>
            <person name="Zeng Q."/>
            <person name="Gargeya S."/>
            <person name="Fitzgerald M."/>
            <person name="Abouelleil A."/>
            <person name="Alvarado L."/>
            <person name="Berlin A.M."/>
            <person name="Chapman S.B."/>
            <person name="Dewar J."/>
            <person name="Goldberg J."/>
            <person name="Griggs A."/>
            <person name="Gujja S."/>
            <person name="Hansen M."/>
            <person name="Howarth C."/>
            <person name="Imamovic A."/>
            <person name="Larimer J."/>
            <person name="McCowan C."/>
            <person name="Murphy C."/>
            <person name="Pearson M."/>
            <person name="Priest M."/>
            <person name="Roberts A."/>
            <person name="Saif S."/>
            <person name="Shea T."/>
            <person name="Sykes S."/>
            <person name="Wortman J."/>
            <person name="Nusbaum C."/>
            <person name="Birren B."/>
        </authorList>
    </citation>
    <scope>NUCLEOTIDE SEQUENCE [LARGE SCALE GENOMIC DNA]</scope>
    <source>
        <strain evidence="1">CBS 10118</strain>
    </source>
</reference>
<dbReference type="Proteomes" id="UP000092730">
    <property type="component" value="Chromosome 8"/>
</dbReference>
<dbReference type="KEGG" id="kbi:30212618"/>
<gene>
    <name evidence="1" type="ORF">I302_08219</name>
    <name evidence="2" type="ORF">I302_109075</name>
</gene>
<evidence type="ECO:0000313" key="1">
    <source>
        <dbReference type="EMBL" id="OCF22569.1"/>
    </source>
</evidence>
<evidence type="ECO:0000313" key="2">
    <source>
        <dbReference type="EMBL" id="WVW87019.1"/>
    </source>
</evidence>
<proteinExistence type="predicted"/>
<keyword evidence="3" id="KW-1185">Reference proteome</keyword>
<dbReference type="VEuPathDB" id="FungiDB:I302_08219"/>
<reference evidence="2" key="2">
    <citation type="submission" date="2013-07" db="EMBL/GenBank/DDBJ databases">
        <authorList>
            <consortium name="The Broad Institute Genome Sequencing Platform"/>
            <person name="Cuomo C."/>
            <person name="Litvintseva A."/>
            <person name="Chen Y."/>
            <person name="Heitman J."/>
            <person name="Sun S."/>
            <person name="Springer D."/>
            <person name="Dromer F."/>
            <person name="Young S.K."/>
            <person name="Zeng Q."/>
            <person name="Gargeya S."/>
            <person name="Fitzgerald M."/>
            <person name="Abouelleil A."/>
            <person name="Alvarado L."/>
            <person name="Berlin A.M."/>
            <person name="Chapman S.B."/>
            <person name="Dewar J."/>
            <person name="Goldberg J."/>
            <person name="Griggs A."/>
            <person name="Gujja S."/>
            <person name="Hansen M."/>
            <person name="Howarth C."/>
            <person name="Imamovic A."/>
            <person name="Larimer J."/>
            <person name="McCowan C."/>
            <person name="Murphy C."/>
            <person name="Pearson M."/>
            <person name="Priest M."/>
            <person name="Roberts A."/>
            <person name="Saif S."/>
            <person name="Shea T."/>
            <person name="Sykes S."/>
            <person name="Wortman J."/>
            <person name="Nusbaum C."/>
            <person name="Birren B."/>
        </authorList>
    </citation>
    <scope>NUCLEOTIDE SEQUENCE</scope>
    <source>
        <strain evidence="2">CBS 10118</strain>
    </source>
</reference>
<reference evidence="2" key="4">
    <citation type="submission" date="2024-02" db="EMBL/GenBank/DDBJ databases">
        <title>Comparative genomics of Cryptococcus and Kwoniella reveals pathogenesis evolution and contrasting modes of karyotype evolution via chromosome fusion or intercentromeric recombination.</title>
        <authorList>
            <person name="Coelho M.A."/>
            <person name="David-Palma M."/>
            <person name="Shea T."/>
            <person name="Bowers K."/>
            <person name="McGinley-Smith S."/>
            <person name="Mohammad A.W."/>
            <person name="Gnirke A."/>
            <person name="Yurkov A.M."/>
            <person name="Nowrousian M."/>
            <person name="Sun S."/>
            <person name="Cuomo C.A."/>
            <person name="Heitman J."/>
        </authorList>
    </citation>
    <scope>NUCLEOTIDE SEQUENCE</scope>
    <source>
        <strain evidence="2">CBS 10118</strain>
    </source>
</reference>
<accession>A0A1B9FUW9</accession>
<protein>
    <submittedName>
        <fullName evidence="1">Uncharacterized protein</fullName>
    </submittedName>
</protein>